<feature type="region of interest" description="Disordered" evidence="1">
    <location>
        <begin position="187"/>
        <end position="211"/>
    </location>
</feature>
<evidence type="ECO:0000256" key="1">
    <source>
        <dbReference type="SAM" id="MobiDB-lite"/>
    </source>
</evidence>
<name>A0A2S6C0Y6_9PEZI</name>
<protein>
    <recommendedName>
        <fullName evidence="2">Complex 1 LYR protein domain-containing protein</fullName>
    </recommendedName>
</protein>
<dbReference type="Proteomes" id="UP000237631">
    <property type="component" value="Unassembled WGS sequence"/>
</dbReference>
<feature type="region of interest" description="Disordered" evidence="1">
    <location>
        <begin position="347"/>
        <end position="392"/>
    </location>
</feature>
<dbReference type="EMBL" id="PNEN01000579">
    <property type="protein sequence ID" value="PPJ53366.1"/>
    <property type="molecule type" value="Genomic_DNA"/>
</dbReference>
<evidence type="ECO:0000313" key="4">
    <source>
        <dbReference type="Proteomes" id="UP000237631"/>
    </source>
</evidence>
<proteinExistence type="predicted"/>
<organism evidence="3 4">
    <name type="scientific">Cercospora berteroae</name>
    <dbReference type="NCBI Taxonomy" id="357750"/>
    <lineage>
        <taxon>Eukaryota</taxon>
        <taxon>Fungi</taxon>
        <taxon>Dikarya</taxon>
        <taxon>Ascomycota</taxon>
        <taxon>Pezizomycotina</taxon>
        <taxon>Dothideomycetes</taxon>
        <taxon>Dothideomycetidae</taxon>
        <taxon>Mycosphaerellales</taxon>
        <taxon>Mycosphaerellaceae</taxon>
        <taxon>Cercospora</taxon>
    </lineage>
</organism>
<feature type="region of interest" description="Disordered" evidence="1">
    <location>
        <begin position="294"/>
        <end position="314"/>
    </location>
</feature>
<dbReference type="STRING" id="357750.A0A2S6C0Y6"/>
<keyword evidence="4" id="KW-1185">Reference proteome</keyword>
<gene>
    <name evidence="3" type="ORF">CBER1_01001</name>
</gene>
<feature type="domain" description="Complex 1 LYR protein" evidence="2">
    <location>
        <begin position="17"/>
        <end position="73"/>
    </location>
</feature>
<evidence type="ECO:0000259" key="2">
    <source>
        <dbReference type="Pfam" id="PF05347"/>
    </source>
</evidence>
<dbReference type="InterPro" id="IPR046896">
    <property type="entry name" value="Cup1-like_N"/>
</dbReference>
<comment type="caution">
    <text evidence="3">The sequence shown here is derived from an EMBL/GenBank/DDBJ whole genome shotgun (WGS) entry which is preliminary data.</text>
</comment>
<dbReference type="OrthoDB" id="3925971at2759"/>
<accession>A0A2S6C0Y6</accession>
<feature type="compositionally biased region" description="Polar residues" evidence="1">
    <location>
        <begin position="298"/>
        <end position="308"/>
    </location>
</feature>
<dbReference type="CDD" id="cd20273">
    <property type="entry name" value="Complex1_LYR_unchar"/>
    <property type="match status" value="1"/>
</dbReference>
<feature type="compositionally biased region" description="Basic and acidic residues" evidence="1">
    <location>
        <begin position="347"/>
        <end position="366"/>
    </location>
</feature>
<dbReference type="InterPro" id="IPR008011">
    <property type="entry name" value="Complex1_LYR_dom"/>
</dbReference>
<reference evidence="4" key="1">
    <citation type="journal article" date="2017" name="bioRxiv">
        <title>Conservation of a gene cluster reveals novel cercosporin biosynthetic mechanisms and extends production to the genus Colletotrichum.</title>
        <authorList>
            <person name="de Jonge R."/>
            <person name="Ebert M.K."/>
            <person name="Huitt-Roehl C.R."/>
            <person name="Pal P."/>
            <person name="Suttle J.C."/>
            <person name="Spanner R.E."/>
            <person name="Neubauer J.D."/>
            <person name="Jurick W.M.II."/>
            <person name="Stott K.A."/>
            <person name="Secor G.A."/>
            <person name="Thomma B.P.H.J."/>
            <person name="Van de Peer Y."/>
            <person name="Townsend C.A."/>
            <person name="Bolton M.D."/>
        </authorList>
    </citation>
    <scope>NUCLEOTIDE SEQUENCE [LARGE SCALE GENOMIC DNA]</scope>
    <source>
        <strain evidence="4">CBS538.71</strain>
    </source>
</reference>
<sequence length="392" mass="44102">MPRFVVAHKSGAHRLAAIALYRALLSQCNKLDIPAQRRYELSNLVRCRFGGFRHTTSHRQLKLLFEAGYEAIDHLDTAVAGDADSKQYVLDLLQRAPKNVKNGPLITRRSISEEYNEPFDYKSESAETDNVAVVEDTASTDTRCEVVLVKRNSDTGRIAEGLSPNEVIRPPISKYVFDSMALRGPDSPPSFQYRSADAATSPPSPPSVLEHATPREWLGGSGQRHVPKVFSANAIPVLRMKKPQPLALTRYLNSRIKQRQKRHDLRQHLQEQEPIAAQEDEWDDILLTYAGFSDAGSHASSRSRTSPQEPRWESEVIRSLREVNSYLNEEKAKNRLMAEKMYAVVDREESLAEQERQEDERRRNEIAEGLEGLSGMVEGSGGADDTFSRSTS</sequence>
<dbReference type="Pfam" id="PF05347">
    <property type="entry name" value="Complex1_LYR"/>
    <property type="match status" value="1"/>
</dbReference>
<evidence type="ECO:0000313" key="3">
    <source>
        <dbReference type="EMBL" id="PPJ53366.1"/>
    </source>
</evidence>
<dbReference type="AlphaFoldDB" id="A0A2S6C0Y6"/>